<gene>
    <name evidence="4" type="ORF">M407DRAFT_30076</name>
</gene>
<keyword evidence="2" id="KW-0808">Transferase</keyword>
<name>A0A0C3PYF3_9AGAM</name>
<dbReference type="GO" id="GO:0005634">
    <property type="term" value="C:nucleus"/>
    <property type="evidence" value="ECO:0007669"/>
    <property type="project" value="TreeGrafter"/>
</dbReference>
<keyword evidence="5" id="KW-1185">Reference proteome</keyword>
<dbReference type="AlphaFoldDB" id="A0A0C3PYF3"/>
<dbReference type="Gene3D" id="3.40.50.150">
    <property type="entry name" value="Vaccinia Virus protein VP39"/>
    <property type="match status" value="1"/>
</dbReference>
<dbReference type="STRING" id="1051891.A0A0C3PYF3"/>
<reference evidence="4 5" key="1">
    <citation type="submission" date="2014-04" db="EMBL/GenBank/DDBJ databases">
        <authorList>
            <consortium name="DOE Joint Genome Institute"/>
            <person name="Kuo A."/>
            <person name="Girlanda M."/>
            <person name="Perotto S."/>
            <person name="Kohler A."/>
            <person name="Nagy L.G."/>
            <person name="Floudas D."/>
            <person name="Copeland A."/>
            <person name="Barry K.W."/>
            <person name="Cichocki N."/>
            <person name="Veneault-Fourrey C."/>
            <person name="LaButti K."/>
            <person name="Lindquist E.A."/>
            <person name="Lipzen A."/>
            <person name="Lundell T."/>
            <person name="Morin E."/>
            <person name="Murat C."/>
            <person name="Sun H."/>
            <person name="Tunlid A."/>
            <person name="Henrissat B."/>
            <person name="Grigoriev I.V."/>
            <person name="Hibbett D.S."/>
            <person name="Martin F."/>
            <person name="Nordberg H.P."/>
            <person name="Cantor M.N."/>
            <person name="Hua S.X."/>
        </authorList>
    </citation>
    <scope>NUCLEOTIDE SEQUENCE [LARGE SCALE GENOMIC DNA]</scope>
    <source>
        <strain evidence="4 5">MUT 4182</strain>
    </source>
</reference>
<dbReference type="PANTHER" id="PTHR13393">
    <property type="entry name" value="SAM-DEPENDENT METHYLTRANSFERASE"/>
    <property type="match status" value="1"/>
</dbReference>
<evidence type="ECO:0000256" key="2">
    <source>
        <dbReference type="ARBA" id="ARBA00022679"/>
    </source>
</evidence>
<organism evidence="4 5">
    <name type="scientific">Tulasnella calospora MUT 4182</name>
    <dbReference type="NCBI Taxonomy" id="1051891"/>
    <lineage>
        <taxon>Eukaryota</taxon>
        <taxon>Fungi</taxon>
        <taxon>Dikarya</taxon>
        <taxon>Basidiomycota</taxon>
        <taxon>Agaricomycotina</taxon>
        <taxon>Agaricomycetes</taxon>
        <taxon>Cantharellales</taxon>
        <taxon>Tulasnellaceae</taxon>
        <taxon>Tulasnella</taxon>
    </lineage>
</organism>
<dbReference type="OrthoDB" id="514248at2759"/>
<proteinExistence type="predicted"/>
<dbReference type="InterPro" id="IPR029063">
    <property type="entry name" value="SAM-dependent_MTases_sf"/>
</dbReference>
<dbReference type="Proteomes" id="UP000054248">
    <property type="component" value="Unassembled WGS sequence"/>
</dbReference>
<dbReference type="PANTHER" id="PTHR13393:SF0">
    <property type="entry name" value="RNA N6-ADENOSINE-METHYLTRANSFERASE METTL16"/>
    <property type="match status" value="1"/>
</dbReference>
<reference evidence="5" key="2">
    <citation type="submission" date="2015-01" db="EMBL/GenBank/DDBJ databases">
        <title>Evolutionary Origins and Diversification of the Mycorrhizal Mutualists.</title>
        <authorList>
            <consortium name="DOE Joint Genome Institute"/>
            <consortium name="Mycorrhizal Genomics Consortium"/>
            <person name="Kohler A."/>
            <person name="Kuo A."/>
            <person name="Nagy L.G."/>
            <person name="Floudas D."/>
            <person name="Copeland A."/>
            <person name="Barry K.W."/>
            <person name="Cichocki N."/>
            <person name="Veneault-Fourrey C."/>
            <person name="LaButti K."/>
            <person name="Lindquist E.A."/>
            <person name="Lipzen A."/>
            <person name="Lundell T."/>
            <person name="Morin E."/>
            <person name="Murat C."/>
            <person name="Riley R."/>
            <person name="Ohm R."/>
            <person name="Sun H."/>
            <person name="Tunlid A."/>
            <person name="Henrissat B."/>
            <person name="Grigoriev I.V."/>
            <person name="Hibbett D.S."/>
            <person name="Martin F."/>
        </authorList>
    </citation>
    <scope>NUCLEOTIDE SEQUENCE [LARGE SCALE GENOMIC DNA]</scope>
    <source>
        <strain evidence="5">MUT 4182</strain>
    </source>
</reference>
<feature type="region of interest" description="Disordered" evidence="3">
    <location>
        <begin position="1"/>
        <end position="29"/>
    </location>
</feature>
<dbReference type="InterPro" id="IPR010286">
    <property type="entry name" value="METTL16/RlmF"/>
</dbReference>
<keyword evidence="1" id="KW-0489">Methyltransferase</keyword>
<accession>A0A0C3PYF3</accession>
<evidence type="ECO:0000313" key="4">
    <source>
        <dbReference type="EMBL" id="KIO20285.1"/>
    </source>
</evidence>
<dbReference type="HOGENOM" id="CLU_027534_0_1_1"/>
<dbReference type="GO" id="GO:0070475">
    <property type="term" value="P:rRNA base methylation"/>
    <property type="evidence" value="ECO:0007669"/>
    <property type="project" value="TreeGrafter"/>
</dbReference>
<evidence type="ECO:0000256" key="3">
    <source>
        <dbReference type="SAM" id="MobiDB-lite"/>
    </source>
</evidence>
<dbReference type="Pfam" id="PF05971">
    <property type="entry name" value="Methyltransf_10"/>
    <property type="match status" value="1"/>
</dbReference>
<evidence type="ECO:0000256" key="1">
    <source>
        <dbReference type="ARBA" id="ARBA00022603"/>
    </source>
</evidence>
<evidence type="ECO:0000313" key="5">
    <source>
        <dbReference type="Proteomes" id="UP000054248"/>
    </source>
</evidence>
<protein>
    <recommendedName>
        <fullName evidence="6">U6 small nuclear RNA (adenine-(43)-N(6))-methyltransferase</fullName>
    </recommendedName>
</protein>
<evidence type="ECO:0008006" key="6">
    <source>
        <dbReference type="Google" id="ProtNLM"/>
    </source>
</evidence>
<dbReference type="GO" id="GO:0008168">
    <property type="term" value="F:methyltransferase activity"/>
    <property type="evidence" value="ECO:0007669"/>
    <property type="project" value="UniProtKB-KW"/>
</dbReference>
<sequence>MFVPPEHARTNVFSRARSTTTDDATPAHPPLKPLYVIDSSVRSLDNNAQLRSSTASIFATSKGAVGIDFKNEEAQRQLTQALLSRDFGLTLGSLPSDRLCPPVPNRVDYVLWIQDIVDKTFEVDPGTSSVLGIDMSVLASLILTGGIPHDSNLWGALDIDKKSLLSAEKNIASNILQEQITLWTSKPNEKVLSPIFANPEQRFMFTMCNPPFYSSYSEAVNSPIVKEFDPFAVCTGAEVEMVTEGGEVGFVRRIIMESKELGERCSWYTSLLGKSSSVASLVETLKEQSIDNYGVTELVQSHTKRWVILWSFGDIRLPDTLCRVSRSQFAGHMPHPNNMVQAISQTTVSGVISSTLTILNSLPAVRWSQTPQGDVSQPVVITASATANCWSRSARRKAGAFSDDGPAVLTCQFTVTSEADSKVNLYCQWVRGRERGLFESFWSHVSRKVAEKQ</sequence>
<dbReference type="EMBL" id="KN823180">
    <property type="protein sequence ID" value="KIO20285.1"/>
    <property type="molecule type" value="Genomic_DNA"/>
</dbReference>